<evidence type="ECO:0000313" key="2">
    <source>
        <dbReference type="EMBL" id="PRH82484.1"/>
    </source>
</evidence>
<dbReference type="InterPro" id="IPR011051">
    <property type="entry name" value="RmlC_Cupin_sf"/>
</dbReference>
<dbReference type="Proteomes" id="UP000241736">
    <property type="component" value="Unassembled WGS sequence"/>
</dbReference>
<dbReference type="InterPro" id="IPR008579">
    <property type="entry name" value="UGlyAH_Cupin_dom"/>
</dbReference>
<dbReference type="PANTHER" id="PTHR40943">
    <property type="entry name" value="CYTOPLASMIC PROTEIN-RELATED"/>
    <property type="match status" value="1"/>
</dbReference>
<dbReference type="CDD" id="cd02227">
    <property type="entry name" value="cupin_TM1112-like"/>
    <property type="match status" value="1"/>
</dbReference>
<dbReference type="SUPFAM" id="SSF51182">
    <property type="entry name" value="RmlC-like cupins"/>
    <property type="match status" value="1"/>
</dbReference>
<proteinExistence type="predicted"/>
<sequence length="123" mass="13416">MKTPQVVRLPLAVAPEESPIAPERVLSGAPVQSTWLEYADEASGFYVGRWRCTPGKWRIAYTEQEYCLLLSGVSVLTAEDGSATTVRAGDAFVIPAGFRGTWEVLETTTKRFVIHEPPAPGHA</sequence>
<accession>A0A2P6M911</accession>
<dbReference type="EMBL" id="PVLF01000007">
    <property type="protein sequence ID" value="PRH82484.1"/>
    <property type="molecule type" value="Genomic_DNA"/>
</dbReference>
<protein>
    <submittedName>
        <fullName evidence="2">Transcriptional regulator</fullName>
    </submittedName>
</protein>
<evidence type="ECO:0000259" key="1">
    <source>
        <dbReference type="Pfam" id="PF05899"/>
    </source>
</evidence>
<dbReference type="RefSeq" id="WP_106990257.1">
    <property type="nucleotide sequence ID" value="NZ_JAVEVW010000129.1"/>
</dbReference>
<dbReference type="InterPro" id="IPR014710">
    <property type="entry name" value="RmlC-like_jellyroll"/>
</dbReference>
<dbReference type="Pfam" id="PF05899">
    <property type="entry name" value="Cupin_3"/>
    <property type="match status" value="1"/>
</dbReference>
<reference evidence="2 3" key="1">
    <citation type="submission" date="2018-03" db="EMBL/GenBank/DDBJ databases">
        <title>Arenimonas caeni sp. nov., isolated from activated sludge.</title>
        <authorList>
            <person name="Liu H."/>
        </authorList>
    </citation>
    <scope>NUCLEOTIDE SEQUENCE [LARGE SCALE GENOMIC DNA]</scope>
    <source>
        <strain evidence="3">z29</strain>
    </source>
</reference>
<comment type="caution">
    <text evidence="2">The sequence shown here is derived from an EMBL/GenBank/DDBJ whole genome shotgun (WGS) entry which is preliminary data.</text>
</comment>
<dbReference type="Gene3D" id="2.60.120.10">
    <property type="entry name" value="Jelly Rolls"/>
    <property type="match status" value="1"/>
</dbReference>
<dbReference type="PANTHER" id="PTHR40943:SF2">
    <property type="entry name" value="(S)-UREIDOGLYCINE AMINOHYDROLASE CUPIN DOMAIN-CONTAINING PROTEIN"/>
    <property type="match status" value="1"/>
</dbReference>
<name>A0A2P6M911_9GAMM</name>
<keyword evidence="3" id="KW-1185">Reference proteome</keyword>
<organism evidence="2 3">
    <name type="scientific">Arenimonas caeni</name>
    <dbReference type="NCBI Taxonomy" id="2058085"/>
    <lineage>
        <taxon>Bacteria</taxon>
        <taxon>Pseudomonadati</taxon>
        <taxon>Pseudomonadota</taxon>
        <taxon>Gammaproteobacteria</taxon>
        <taxon>Lysobacterales</taxon>
        <taxon>Lysobacteraceae</taxon>
        <taxon>Arenimonas</taxon>
    </lineage>
</organism>
<gene>
    <name evidence="2" type="ORF">C6N40_06775</name>
</gene>
<dbReference type="AlphaFoldDB" id="A0A2P6M911"/>
<evidence type="ECO:0000313" key="3">
    <source>
        <dbReference type="Proteomes" id="UP000241736"/>
    </source>
</evidence>
<dbReference type="OrthoDB" id="9799053at2"/>
<feature type="domain" description="(S)-ureidoglycine aminohydrolase cupin" evidence="1">
    <location>
        <begin position="42"/>
        <end position="112"/>
    </location>
</feature>